<proteinExistence type="predicted"/>
<feature type="repeat" description="ANK" evidence="13">
    <location>
        <begin position="506"/>
        <end position="538"/>
    </location>
</feature>
<evidence type="ECO:0000256" key="1">
    <source>
        <dbReference type="ARBA" id="ARBA00004141"/>
    </source>
</evidence>
<feature type="domain" description="Ion transport" evidence="15">
    <location>
        <begin position="724"/>
        <end position="936"/>
    </location>
</feature>
<keyword evidence="4 14" id="KW-0812">Transmembrane</keyword>
<keyword evidence="5" id="KW-0677">Repeat</keyword>
<dbReference type="InterPro" id="IPR002110">
    <property type="entry name" value="Ankyrin_rpt"/>
</dbReference>
<evidence type="ECO:0000259" key="15">
    <source>
        <dbReference type="Pfam" id="PF00520"/>
    </source>
</evidence>
<evidence type="ECO:0000256" key="3">
    <source>
        <dbReference type="ARBA" id="ARBA00022606"/>
    </source>
</evidence>
<dbReference type="AlphaFoldDB" id="A0AAW0P715"/>
<name>A0AAW0P715_9GOBI</name>
<feature type="repeat" description="ANK" evidence="13">
    <location>
        <begin position="265"/>
        <end position="297"/>
    </location>
</feature>
<keyword evidence="9 14" id="KW-0472">Membrane</keyword>
<dbReference type="Pfam" id="PF00023">
    <property type="entry name" value="Ank"/>
    <property type="match status" value="3"/>
</dbReference>
<comment type="catalytic activity">
    <reaction evidence="12">
        <text>Ca(2+)(in) = Ca(2+)(out)</text>
        <dbReference type="Rhea" id="RHEA:29671"/>
        <dbReference type="ChEBI" id="CHEBI:29108"/>
    </reaction>
</comment>
<reference evidence="17" key="1">
    <citation type="submission" date="2024-04" db="EMBL/GenBank/DDBJ databases">
        <title>Salinicola lusitanus LLJ914,a marine bacterium isolated from the Okinawa Trough.</title>
        <authorList>
            <person name="Li J."/>
        </authorList>
    </citation>
    <scope>NUCLEOTIDE SEQUENCE [LARGE SCALE GENOMIC DNA]</scope>
</reference>
<comment type="subcellular location">
    <subcellularLocation>
        <location evidence="1">Membrane</location>
        <topology evidence="1">Multi-pass membrane protein</topology>
    </subcellularLocation>
</comment>
<evidence type="ECO:0000256" key="10">
    <source>
        <dbReference type="ARBA" id="ARBA00023180"/>
    </source>
</evidence>
<evidence type="ECO:0000256" key="13">
    <source>
        <dbReference type="PROSITE-ProRule" id="PRU00023"/>
    </source>
</evidence>
<feature type="transmembrane region" description="Helical" evidence="14">
    <location>
        <begin position="796"/>
        <end position="816"/>
    </location>
</feature>
<keyword evidence="7 13" id="KW-0040">ANK repeat</keyword>
<feature type="repeat" description="ANK" evidence="13">
    <location>
        <begin position="228"/>
        <end position="250"/>
    </location>
</feature>
<feature type="repeat" description="ANK" evidence="13">
    <location>
        <begin position="298"/>
        <end position="330"/>
    </location>
</feature>
<dbReference type="PANTHER" id="PTHR47143:SF1">
    <property type="entry name" value="ION_TRANS DOMAIN-CONTAINING PROTEIN"/>
    <property type="match status" value="1"/>
</dbReference>
<evidence type="ECO:0000256" key="7">
    <source>
        <dbReference type="ARBA" id="ARBA00023043"/>
    </source>
</evidence>
<dbReference type="InterPro" id="IPR052076">
    <property type="entry name" value="TRP_cation_channel"/>
</dbReference>
<evidence type="ECO:0000256" key="9">
    <source>
        <dbReference type="ARBA" id="ARBA00023136"/>
    </source>
</evidence>
<dbReference type="InterPro" id="IPR036770">
    <property type="entry name" value="Ankyrin_rpt-contain_sf"/>
</dbReference>
<protein>
    <recommendedName>
        <fullName evidence="15">Ion transport domain-containing protein</fullName>
    </recommendedName>
</protein>
<organism evidence="16 17">
    <name type="scientific">Mugilogobius chulae</name>
    <name type="common">yellowstripe goby</name>
    <dbReference type="NCBI Taxonomy" id="88201"/>
    <lineage>
        <taxon>Eukaryota</taxon>
        <taxon>Metazoa</taxon>
        <taxon>Chordata</taxon>
        <taxon>Craniata</taxon>
        <taxon>Vertebrata</taxon>
        <taxon>Euteleostomi</taxon>
        <taxon>Actinopterygii</taxon>
        <taxon>Neopterygii</taxon>
        <taxon>Teleostei</taxon>
        <taxon>Neoteleostei</taxon>
        <taxon>Acanthomorphata</taxon>
        <taxon>Gobiaria</taxon>
        <taxon>Gobiiformes</taxon>
        <taxon>Gobioidei</taxon>
        <taxon>Gobiidae</taxon>
        <taxon>Gobionellinae</taxon>
        <taxon>Mugilogobius</taxon>
    </lineage>
</organism>
<sequence length="1087" mass="121977">MNFGREVARQTSTYTYVIEDDAPALASLNILGSLAEKGDLAVLESQVRKSPEVLREKDELGAGPLHHAAAGGHVTLIQFIMSVDSEQLNSCDEQGNVPLHWAVEKNQAESCRVLMDLGADPNILNKALLAPLHLAVSKEHNNLIELLMSYSATDSNLQGDLGNTPLILASSLNNSEALSILIKNGAKLCQQNRLGHFPVHAAAFAGSKKAMEVILKAGEEIVDQQQNDRSTPLHLACTQGAIEVVKLMLSSVDRVADIINLTDGACQTPLHRATIFDHTELAEYLISLGADLNSVDCKGSTPLLLATSCGSWRTVALLLSKGARVSVEDRNGCNFLHLAILQPKGLKNLPEEVLQLCSVKSLLNSEDNEGCTPLHYACRLGVHDSVKNMLGLSGQKGLEYKSKDKKSALHFAAQYGRLNTCQRLLENIKDSRLLNDGDERGRTPLHLASAGGHTKVVQLLLRKGALFHSDYKGWSCLHHAASEGYTRTMDILLTAHIKLLDYTDEDGNTALHIAAREGHVAATKLLLARGAEIILNKNETSFMHEAVQNLKKDVVKAVVDSNRCTEALTMFIPNSIQNCPVLDMMNISQRHSRCVTKNKPTEHHKHLLDSCVKESDHDPNSPEFSITYDFRWLQAPIEARENLYMPNIGPLASLNSMVKHNRIELLNHPVCKKYLAMKWLAYGSIAHVLNMFFYLLGLLPLTYIMVSLRPSYNNTDTGERVVTMVPISFYEQSVFLSTCMVMVVIMNIYSICKELVQISQQRWSYFMDTSNQSDWFSALCSLGFVIPLMLNAQGSFHWQVGALAVLTSWVGLLLYLQRFEDIGIYIVMFGEIMKTLVRIVLVFMYLVLAFGLAFHALMLNQKEFESVPLSIVQTFVMMVGELNYQNNFLDAYLKMELPFDILTYFIFVNFVLLMPILLVNLMIGLAVGDIAEVQRNAALKRIAMQIDLHTSLEDKLPFWFVKRVDKPLTTIYPNRKCSRTFWKKFFWGEDDKLVWSRMQVKSQSCTLIENELKKQKYRMKEMTSHLEKQHNLLKLIIQKMEISAEADEYDGPINLKGNQWTSLSKCKPKAESRWVPLLKAIEARKNN</sequence>
<keyword evidence="10" id="KW-0325">Glycoprotein</keyword>
<keyword evidence="8" id="KW-0406">Ion transport</keyword>
<keyword evidence="2" id="KW-0813">Transport</keyword>
<keyword evidence="6 14" id="KW-1133">Transmembrane helix</keyword>
<evidence type="ECO:0000256" key="11">
    <source>
        <dbReference type="ARBA" id="ARBA00023303"/>
    </source>
</evidence>
<feature type="repeat" description="ANK" evidence="13">
    <location>
        <begin position="94"/>
        <end position="126"/>
    </location>
</feature>
<dbReference type="EMBL" id="JBBPFD010000009">
    <property type="protein sequence ID" value="KAK7912510.1"/>
    <property type="molecule type" value="Genomic_DNA"/>
</dbReference>
<dbReference type="InterPro" id="IPR005821">
    <property type="entry name" value="Ion_trans_dom"/>
</dbReference>
<dbReference type="SUPFAM" id="SSF48403">
    <property type="entry name" value="Ankyrin repeat"/>
    <property type="match status" value="2"/>
</dbReference>
<comment type="caution">
    <text evidence="16">The sequence shown here is derived from an EMBL/GenBank/DDBJ whole genome shotgun (WGS) entry which is preliminary data.</text>
</comment>
<keyword evidence="11" id="KW-0407">Ion channel</keyword>
<dbReference type="SMART" id="SM00248">
    <property type="entry name" value="ANK"/>
    <property type="match status" value="15"/>
</dbReference>
<feature type="repeat" description="ANK" evidence="13">
    <location>
        <begin position="161"/>
        <end position="193"/>
    </location>
</feature>
<accession>A0AAW0P715</accession>
<gene>
    <name evidence="16" type="ORF">WMY93_012721</name>
</gene>
<feature type="transmembrane region" description="Helical" evidence="14">
    <location>
        <begin position="679"/>
        <end position="706"/>
    </location>
</feature>
<keyword evidence="17" id="KW-1185">Reference proteome</keyword>
<feature type="transmembrane region" description="Helical" evidence="14">
    <location>
        <begin position="734"/>
        <end position="752"/>
    </location>
</feature>
<dbReference type="GO" id="GO:0005216">
    <property type="term" value="F:monoatomic ion channel activity"/>
    <property type="evidence" value="ECO:0007669"/>
    <property type="project" value="InterPro"/>
</dbReference>
<evidence type="ECO:0000256" key="6">
    <source>
        <dbReference type="ARBA" id="ARBA00022989"/>
    </source>
</evidence>
<evidence type="ECO:0000313" key="16">
    <source>
        <dbReference type="EMBL" id="KAK7912510.1"/>
    </source>
</evidence>
<dbReference type="PRINTS" id="PR01415">
    <property type="entry name" value="ANKYRIN"/>
</dbReference>
<dbReference type="Pfam" id="PF12796">
    <property type="entry name" value="Ank_2"/>
    <property type="match status" value="4"/>
</dbReference>
<evidence type="ECO:0000256" key="14">
    <source>
        <dbReference type="SAM" id="Phobius"/>
    </source>
</evidence>
<feature type="transmembrane region" description="Helical" evidence="14">
    <location>
        <begin position="836"/>
        <end position="858"/>
    </location>
</feature>
<dbReference type="PROSITE" id="PS50297">
    <property type="entry name" value="ANK_REP_REGION"/>
    <property type="match status" value="7"/>
</dbReference>
<dbReference type="PROSITE" id="PS50088">
    <property type="entry name" value="ANK_REPEAT"/>
    <property type="match status" value="7"/>
</dbReference>
<dbReference type="Proteomes" id="UP001460270">
    <property type="component" value="Unassembled WGS sequence"/>
</dbReference>
<dbReference type="Gene3D" id="1.25.40.20">
    <property type="entry name" value="Ankyrin repeat-containing domain"/>
    <property type="match status" value="4"/>
</dbReference>
<feature type="transmembrane region" description="Helical" evidence="14">
    <location>
        <begin position="901"/>
        <end position="927"/>
    </location>
</feature>
<dbReference type="Pfam" id="PF00520">
    <property type="entry name" value="Ion_trans"/>
    <property type="match status" value="1"/>
</dbReference>
<evidence type="ECO:0000313" key="17">
    <source>
        <dbReference type="Proteomes" id="UP001460270"/>
    </source>
</evidence>
<evidence type="ECO:0000256" key="5">
    <source>
        <dbReference type="ARBA" id="ARBA00022737"/>
    </source>
</evidence>
<evidence type="ECO:0000256" key="4">
    <source>
        <dbReference type="ARBA" id="ARBA00022692"/>
    </source>
</evidence>
<dbReference type="PANTHER" id="PTHR47143">
    <property type="entry name" value="TRANSIENT RECEPTOR POTENTIAL CATION CHANNEL PROTEIN PAINLESS"/>
    <property type="match status" value="1"/>
</dbReference>
<evidence type="ECO:0000256" key="2">
    <source>
        <dbReference type="ARBA" id="ARBA00022448"/>
    </source>
</evidence>
<evidence type="ECO:0000256" key="12">
    <source>
        <dbReference type="ARBA" id="ARBA00036634"/>
    </source>
</evidence>
<dbReference type="GO" id="GO:1902495">
    <property type="term" value="C:transmembrane transporter complex"/>
    <property type="evidence" value="ECO:0007669"/>
    <property type="project" value="TreeGrafter"/>
</dbReference>
<evidence type="ECO:0000256" key="8">
    <source>
        <dbReference type="ARBA" id="ARBA00023065"/>
    </source>
</evidence>
<keyword evidence="3" id="KW-0716">Sensory transduction</keyword>
<feature type="repeat" description="ANK" evidence="13">
    <location>
        <begin position="440"/>
        <end position="465"/>
    </location>
</feature>